<proteinExistence type="predicted"/>
<organism evidence="1">
    <name type="scientific">Anguilla anguilla</name>
    <name type="common">European freshwater eel</name>
    <name type="synonym">Muraena anguilla</name>
    <dbReference type="NCBI Taxonomy" id="7936"/>
    <lineage>
        <taxon>Eukaryota</taxon>
        <taxon>Metazoa</taxon>
        <taxon>Chordata</taxon>
        <taxon>Craniata</taxon>
        <taxon>Vertebrata</taxon>
        <taxon>Euteleostomi</taxon>
        <taxon>Actinopterygii</taxon>
        <taxon>Neopterygii</taxon>
        <taxon>Teleostei</taxon>
        <taxon>Anguilliformes</taxon>
        <taxon>Anguillidae</taxon>
        <taxon>Anguilla</taxon>
    </lineage>
</organism>
<reference evidence="1" key="1">
    <citation type="submission" date="2014-11" db="EMBL/GenBank/DDBJ databases">
        <authorList>
            <person name="Amaro Gonzalez C."/>
        </authorList>
    </citation>
    <scope>NUCLEOTIDE SEQUENCE</scope>
</reference>
<protein>
    <submittedName>
        <fullName evidence="1">Uncharacterized protein</fullName>
    </submittedName>
</protein>
<dbReference type="AlphaFoldDB" id="A0A0E9QRC3"/>
<reference evidence="1" key="2">
    <citation type="journal article" date="2015" name="Fish Shellfish Immunol.">
        <title>Early steps in the European eel (Anguilla anguilla)-Vibrio vulnificus interaction in the gills: Role of the RtxA13 toxin.</title>
        <authorList>
            <person name="Callol A."/>
            <person name="Pajuelo D."/>
            <person name="Ebbesson L."/>
            <person name="Teles M."/>
            <person name="MacKenzie S."/>
            <person name="Amaro C."/>
        </authorList>
    </citation>
    <scope>NUCLEOTIDE SEQUENCE</scope>
</reference>
<evidence type="ECO:0000313" key="1">
    <source>
        <dbReference type="EMBL" id="JAH18673.1"/>
    </source>
</evidence>
<dbReference type="EMBL" id="GBXM01089904">
    <property type="protein sequence ID" value="JAH18673.1"/>
    <property type="molecule type" value="Transcribed_RNA"/>
</dbReference>
<accession>A0A0E9QRC3</accession>
<sequence length="66" mass="7305">MVSITTSKLQRFSSRDIALSSSETPAYLQAIHLGRSCNQYTTSWSRNGGLDGTLSKEMKGIYSLLF</sequence>
<name>A0A0E9QRC3_ANGAN</name>